<dbReference type="AlphaFoldDB" id="A0A5J5DLB7"/>
<dbReference type="EMBL" id="VOFY01000003">
    <property type="protein sequence ID" value="KAA8594144.1"/>
    <property type="molecule type" value="Genomic_DNA"/>
</dbReference>
<evidence type="ECO:0000256" key="1">
    <source>
        <dbReference type="ARBA" id="ARBA00022574"/>
    </source>
</evidence>
<feature type="non-terminal residue" evidence="5">
    <location>
        <position position="1169"/>
    </location>
</feature>
<feature type="repeat" description="WD" evidence="3">
    <location>
        <begin position="791"/>
        <end position="832"/>
    </location>
</feature>
<evidence type="ECO:0000256" key="2">
    <source>
        <dbReference type="ARBA" id="ARBA00022737"/>
    </source>
</evidence>
<dbReference type="PANTHER" id="PTHR44324:SF4">
    <property type="entry name" value="WD40 REPEAT DOMAIN 95"/>
    <property type="match status" value="1"/>
</dbReference>
<dbReference type="Gene3D" id="2.130.10.10">
    <property type="entry name" value="YVTN repeat-like/Quinoprotein amine dehydrogenase"/>
    <property type="match status" value="3"/>
</dbReference>
<evidence type="ECO:0000313" key="5">
    <source>
        <dbReference type="EMBL" id="KAA8594144.1"/>
    </source>
</evidence>
<dbReference type="SUPFAM" id="SSF50978">
    <property type="entry name" value="WD40 repeat-like"/>
    <property type="match status" value="1"/>
</dbReference>
<reference evidence="5 6" key="1">
    <citation type="submission" date="2019-08" db="EMBL/GenBank/DDBJ databases">
        <title>A chromosome-level genome assembly, high-density linkage maps, and genome scans reveal the genomic architecture of hybrid incompatibilities underlying speciation via character displacement in darters (Percidae: Etheostominae).</title>
        <authorList>
            <person name="Moran R.L."/>
            <person name="Catchen J.M."/>
            <person name="Fuller R.C."/>
        </authorList>
    </citation>
    <scope>NUCLEOTIDE SEQUENCE [LARGE SCALE GENOMIC DNA]</scope>
    <source>
        <strain evidence="5">EspeVRDwgs_2016</strain>
        <tissue evidence="5">Muscle</tissue>
    </source>
</reference>
<dbReference type="PROSITE" id="PS50082">
    <property type="entry name" value="WD_REPEATS_2"/>
    <property type="match status" value="5"/>
</dbReference>
<feature type="repeat" description="WD" evidence="3">
    <location>
        <begin position="890"/>
        <end position="930"/>
    </location>
</feature>
<feature type="repeat" description="WD" evidence="3">
    <location>
        <begin position="1044"/>
        <end position="1076"/>
    </location>
</feature>
<dbReference type="PROSITE" id="PS50294">
    <property type="entry name" value="WD_REPEATS_REGION"/>
    <property type="match status" value="3"/>
</dbReference>
<dbReference type="PRINTS" id="PR00320">
    <property type="entry name" value="GPROTEINBRPT"/>
</dbReference>
<dbReference type="Proteomes" id="UP000327493">
    <property type="component" value="Chromosome 3"/>
</dbReference>
<dbReference type="Pfam" id="PF00400">
    <property type="entry name" value="WD40"/>
    <property type="match status" value="5"/>
</dbReference>
<protein>
    <submittedName>
        <fullName evidence="5">Uncharacterized protein</fullName>
    </submittedName>
</protein>
<dbReference type="PROSITE" id="PS00678">
    <property type="entry name" value="WD_REPEATS_1"/>
    <property type="match status" value="3"/>
</dbReference>
<evidence type="ECO:0000256" key="4">
    <source>
        <dbReference type="SAM" id="MobiDB-lite"/>
    </source>
</evidence>
<name>A0A5J5DLB7_9PERO</name>
<evidence type="ECO:0000313" key="6">
    <source>
        <dbReference type="Proteomes" id="UP000327493"/>
    </source>
</evidence>
<organism evidence="5 6">
    <name type="scientific">Etheostoma spectabile</name>
    <name type="common">orangethroat darter</name>
    <dbReference type="NCBI Taxonomy" id="54343"/>
    <lineage>
        <taxon>Eukaryota</taxon>
        <taxon>Metazoa</taxon>
        <taxon>Chordata</taxon>
        <taxon>Craniata</taxon>
        <taxon>Vertebrata</taxon>
        <taxon>Euteleostomi</taxon>
        <taxon>Actinopterygii</taxon>
        <taxon>Neopterygii</taxon>
        <taxon>Teleostei</taxon>
        <taxon>Neoteleostei</taxon>
        <taxon>Acanthomorphata</taxon>
        <taxon>Eupercaria</taxon>
        <taxon>Perciformes</taxon>
        <taxon>Percoidei</taxon>
        <taxon>Percidae</taxon>
        <taxon>Etheostomatinae</taxon>
        <taxon>Etheostoma</taxon>
    </lineage>
</organism>
<gene>
    <name evidence="5" type="ORF">FQN60_004978</name>
</gene>
<keyword evidence="1 3" id="KW-0853">WD repeat</keyword>
<evidence type="ECO:0000256" key="3">
    <source>
        <dbReference type="PROSITE-ProRule" id="PRU00221"/>
    </source>
</evidence>
<feature type="region of interest" description="Disordered" evidence="4">
    <location>
        <begin position="1"/>
        <end position="23"/>
    </location>
</feature>
<dbReference type="InterPro" id="IPR036322">
    <property type="entry name" value="WD40_repeat_dom_sf"/>
</dbReference>
<proteinExistence type="predicted"/>
<dbReference type="InterPro" id="IPR020472">
    <property type="entry name" value="WD40_PAC1"/>
</dbReference>
<dbReference type="InterPro" id="IPR001680">
    <property type="entry name" value="WD40_rpt"/>
</dbReference>
<sequence length="1169" mass="131711">MTAEKDAPPVPLHPMGCLSTSQRCPTSTSFIDSSSQSRPFGSTVYNKDFCWKPACKPECIRTGTASGQRRNNPHPSQSFIMWRLPRDATQSSEYVSFPWKCPPSEEEIRKAWTAQYSSIYRCDYMGMPQGHGHIKQAERRLTPLHSRREMPLSTGTEMRDNYRQPKQHPELLGNYSRYSCSTHPDMACRGIVPTIVQRHTQQKRSDMTNYDCGKSVTDVTCEIKSLLPQELQQLHRILPEEEKEAVRTVLHKDVYPNNNEKPSVFGVATVVTLGILVTMGPPALLRCNVRASVSMLSELWSAEDRTRSTSGPGCRGKKITDDFSAHRRVGVSEDRQQQPEWLVRELLRQNRRRHSVTLGDEVQIMRRQRSIDLTLRLSSLKHSDYVNCLIDEAISLDNLQKLKLAFEDFEAGGLRSIDAKNFGRVVKKCLGLPKTGDFSKHMIQEYKERQETARRSKQVAFTLPATMKALCHGIPIINIHSTHDETVVTVREDGKQGPANRKSKWASDFTLMKEFNKLMIGTGDREIQLYELSTLEPYCQINALDTVPLTLDYGYTGPDKCCVLYGDMEIHSGCVLPLTDAEQQLGEIREACYEGKTKKVQLSWTPQRRAAHDQTVFSIYKGVKTFDLCQKHSLLVTGGMDRLIRMWNPHFSGNPTGILKGHSAPIIHLCIFSEDSQIFSVSIDRTVKVWDIQDQCCLFTADPKASGIHGDISACSYSSALKSFYIAADCMAVLSLKIRPQLHSRLTVSHNETVMCCGYNEEFRQVVSCTEGSVVKVWDFDTGRQVFEFGGTHNLSAITCMTFDPKGRRLVTGGRDGCLKIWNFNNGQCLKTLKKDGECHEVGDCIFLQVHRNVYVMSVGRDRMIDIYPDIPEDLHHVQRPQPSWQDDLKNGHKDDILCVAQCPPSLIATSSYDGEIIVWNVVSGRIQCRFVSPLLAEHQNVEGLDTSVPSIIFLKNSKLQHFSSATALLSSGAMGCINLWNVLSGGKFMGSFKASRYQQKITKLAKTDKDMLLYAADRIGYIYVYNMEKFAPAQKSPRAEHFWRAHTSRITGLQIVDNDQVVLTSSADYTVRLWSAHGEFIGTFGQPESWSVHVPSSWKHPAVPYQVLIDPLSMPDHEILNVQTRLSDAINPDKTGAHLGELKILRHLDSSVSLQSANKDCKIDVADD</sequence>
<keyword evidence="2" id="KW-0677">Repeat</keyword>
<comment type="caution">
    <text evidence="5">The sequence shown here is derived from an EMBL/GenBank/DDBJ whole genome shotgun (WGS) entry which is preliminary data.</text>
</comment>
<accession>A0A5J5DLB7</accession>
<feature type="repeat" description="WD" evidence="3">
    <location>
        <begin position="747"/>
        <end position="788"/>
    </location>
</feature>
<dbReference type="InterPro" id="IPR051242">
    <property type="entry name" value="WD-EF-hand_domain"/>
</dbReference>
<keyword evidence="6" id="KW-1185">Reference proteome</keyword>
<dbReference type="PANTHER" id="PTHR44324">
    <property type="entry name" value="WD40 REPEAT DOMAIN 95"/>
    <property type="match status" value="1"/>
</dbReference>
<dbReference type="SMART" id="SM00320">
    <property type="entry name" value="WD40"/>
    <property type="match status" value="7"/>
</dbReference>
<dbReference type="InterPro" id="IPR019775">
    <property type="entry name" value="WD40_repeat_CS"/>
</dbReference>
<feature type="repeat" description="WD" evidence="3">
    <location>
        <begin position="659"/>
        <end position="700"/>
    </location>
</feature>
<dbReference type="InterPro" id="IPR015943">
    <property type="entry name" value="WD40/YVTN_repeat-like_dom_sf"/>
</dbReference>